<dbReference type="PANTHER" id="PTHR13234">
    <property type="entry name" value="GAMMA-INTERFERON INDUCIBLE LYSOSOMAL THIOL REDUCTASE GILT"/>
    <property type="match status" value="1"/>
</dbReference>
<organism evidence="7 8">
    <name type="scientific">Clathrus columnatus</name>
    <dbReference type="NCBI Taxonomy" id="1419009"/>
    <lineage>
        <taxon>Eukaryota</taxon>
        <taxon>Fungi</taxon>
        <taxon>Dikarya</taxon>
        <taxon>Basidiomycota</taxon>
        <taxon>Agaricomycotina</taxon>
        <taxon>Agaricomycetes</taxon>
        <taxon>Phallomycetidae</taxon>
        <taxon>Phallales</taxon>
        <taxon>Clathraceae</taxon>
        <taxon>Clathrus</taxon>
    </lineage>
</organism>
<sequence length="227" mass="25433">MFSSIQLALFLSFTIKTCIGYGPAQQHYRLSENVTRVPVILGVMSRCPDALLCESVLDTTFKKTWPLISLDLSFIAKKDSSDATYGVTCMHGVEECAGNVQELCAIHLTQNQKQWWSFVQCLNYEGRWNVGNIDLAEKCAGVAEIPWEDEGEESGMKTCIESDVGKNLLVSSLTQTQKLGITKSCSIMISGKIRCIHDGIWVNCETGHTSEEFETFIRQEYDRLNPE</sequence>
<reference evidence="7" key="1">
    <citation type="submission" date="2021-10" db="EMBL/GenBank/DDBJ databases">
        <title>De novo Genome Assembly of Clathrus columnatus (Basidiomycota, Fungi) Using Illumina and Nanopore Sequence Data.</title>
        <authorList>
            <person name="Ogiso-Tanaka E."/>
            <person name="Itagaki H."/>
            <person name="Hosoya T."/>
            <person name="Hosaka K."/>
        </authorList>
    </citation>
    <scope>NUCLEOTIDE SEQUENCE</scope>
    <source>
        <strain evidence="7">MO-923</strain>
    </source>
</reference>
<keyword evidence="5" id="KW-0325">Glycoprotein</keyword>
<keyword evidence="8" id="KW-1185">Reference proteome</keyword>
<dbReference type="Proteomes" id="UP001050691">
    <property type="component" value="Unassembled WGS sequence"/>
</dbReference>
<accession>A0AAV5A5D1</accession>
<evidence type="ECO:0000256" key="3">
    <source>
        <dbReference type="ARBA" id="ARBA00022525"/>
    </source>
</evidence>
<dbReference type="Pfam" id="PF03227">
    <property type="entry name" value="GILT"/>
    <property type="match status" value="1"/>
</dbReference>
<keyword evidence="3" id="KW-0964">Secreted</keyword>
<evidence type="ECO:0000256" key="1">
    <source>
        <dbReference type="ARBA" id="ARBA00004613"/>
    </source>
</evidence>
<dbReference type="PANTHER" id="PTHR13234:SF8">
    <property type="entry name" value="GAMMA-INTERFERON-INDUCIBLE LYSOSOMAL THIOL REDUCTASE"/>
    <property type="match status" value="1"/>
</dbReference>
<evidence type="ECO:0000256" key="6">
    <source>
        <dbReference type="SAM" id="SignalP"/>
    </source>
</evidence>
<evidence type="ECO:0000256" key="2">
    <source>
        <dbReference type="ARBA" id="ARBA00005679"/>
    </source>
</evidence>
<evidence type="ECO:0000256" key="4">
    <source>
        <dbReference type="ARBA" id="ARBA00022729"/>
    </source>
</evidence>
<comment type="caution">
    <text evidence="7">The sequence shown here is derived from an EMBL/GenBank/DDBJ whole genome shotgun (WGS) entry which is preliminary data.</text>
</comment>
<feature type="chain" id="PRO_5043977572" evidence="6">
    <location>
        <begin position="21"/>
        <end position="227"/>
    </location>
</feature>
<feature type="signal peptide" evidence="6">
    <location>
        <begin position="1"/>
        <end position="20"/>
    </location>
</feature>
<dbReference type="AlphaFoldDB" id="A0AAV5A5D1"/>
<keyword evidence="4 6" id="KW-0732">Signal</keyword>
<evidence type="ECO:0000313" key="7">
    <source>
        <dbReference type="EMBL" id="GJJ07105.1"/>
    </source>
</evidence>
<name>A0AAV5A5D1_9AGAM</name>
<proteinExistence type="inferred from homology"/>
<dbReference type="GO" id="GO:0016671">
    <property type="term" value="F:oxidoreductase activity, acting on a sulfur group of donors, disulfide as acceptor"/>
    <property type="evidence" value="ECO:0007669"/>
    <property type="project" value="InterPro"/>
</dbReference>
<comment type="subcellular location">
    <subcellularLocation>
        <location evidence="1">Secreted</location>
    </subcellularLocation>
</comment>
<evidence type="ECO:0000256" key="5">
    <source>
        <dbReference type="ARBA" id="ARBA00023180"/>
    </source>
</evidence>
<protein>
    <submittedName>
        <fullName evidence="7">Uncharacterized protein</fullName>
    </submittedName>
</protein>
<comment type="similarity">
    <text evidence="2">Belongs to the GILT family.</text>
</comment>
<dbReference type="EMBL" id="BPWL01000002">
    <property type="protein sequence ID" value="GJJ07105.1"/>
    <property type="molecule type" value="Genomic_DNA"/>
</dbReference>
<evidence type="ECO:0000313" key="8">
    <source>
        <dbReference type="Proteomes" id="UP001050691"/>
    </source>
</evidence>
<gene>
    <name evidence="7" type="ORF">Clacol_001305</name>
</gene>
<dbReference type="InterPro" id="IPR004911">
    <property type="entry name" value="Interferon-induced_GILT"/>
</dbReference>
<dbReference type="GO" id="GO:0005576">
    <property type="term" value="C:extracellular region"/>
    <property type="evidence" value="ECO:0007669"/>
    <property type="project" value="UniProtKB-SubCell"/>
</dbReference>